<keyword evidence="3" id="KW-0812">Transmembrane</keyword>
<feature type="domain" description="J" evidence="4">
    <location>
        <begin position="207"/>
        <end position="271"/>
    </location>
</feature>
<dbReference type="Gene3D" id="1.10.287.110">
    <property type="entry name" value="DnaJ domain"/>
    <property type="match status" value="1"/>
</dbReference>
<keyword evidence="1" id="KW-0143">Chaperone</keyword>
<name>A0A0X8X7F4_HALHR</name>
<keyword evidence="3" id="KW-1133">Transmembrane helix</keyword>
<dbReference type="InterPro" id="IPR001623">
    <property type="entry name" value="DnaJ_domain"/>
</dbReference>
<dbReference type="CDD" id="cd07316">
    <property type="entry name" value="terB_like_DjlA"/>
    <property type="match status" value="1"/>
</dbReference>
<feature type="region of interest" description="Disordered" evidence="2">
    <location>
        <begin position="235"/>
        <end position="255"/>
    </location>
</feature>
<dbReference type="InterPro" id="IPR050817">
    <property type="entry name" value="DjlA_DnaK_co-chaperone"/>
</dbReference>
<dbReference type="NCBIfam" id="NF006948">
    <property type="entry name" value="PRK09430.1"/>
    <property type="match status" value="1"/>
</dbReference>
<dbReference type="PANTHER" id="PTHR24074">
    <property type="entry name" value="CO-CHAPERONE PROTEIN DJLA"/>
    <property type="match status" value="1"/>
</dbReference>
<keyword evidence="3" id="KW-0472">Membrane</keyword>
<protein>
    <submittedName>
        <fullName evidence="5">DnaJ-like protein DjlA</fullName>
    </submittedName>
</protein>
<evidence type="ECO:0000256" key="3">
    <source>
        <dbReference type="SAM" id="Phobius"/>
    </source>
</evidence>
<dbReference type="SMART" id="SM00271">
    <property type="entry name" value="DnaJ"/>
    <property type="match status" value="1"/>
</dbReference>
<keyword evidence="6" id="KW-1185">Reference proteome</keyword>
<dbReference type="AlphaFoldDB" id="A0A0X8X7F4"/>
<dbReference type="EMBL" id="AP017372">
    <property type="protein sequence ID" value="BAU56961.1"/>
    <property type="molecule type" value="Genomic_DNA"/>
</dbReference>
<dbReference type="RefSeq" id="WP_096407462.1">
    <property type="nucleotide sequence ID" value="NZ_AP017372.2"/>
</dbReference>
<proteinExistence type="predicted"/>
<sequence>MQLYRIIQNWLGRILGALAGGLAAGPLGIALWLGIVLGFLAGYGVDVWVRVTQVVGLVWSRCGLGFDQRVFIGTTAMVMGYVAKHDGRVSEAEISAARRVLNELPLDELGRKRAITVFNRGKDPGAPLRWILLMLRTVGRRRPEELARFLDFQLRVAAADGLPDAGREKLLRWIWRHVGVSGVDLDARLDGMRRGKLNRTVRPTIDHAYKLLGVSRNASSEQVRKAYRRAISKSHPDRMVGNGHSEQEIEEASERTRQIRAAYEAIREVRGS</sequence>
<dbReference type="Pfam" id="PF00226">
    <property type="entry name" value="DnaJ"/>
    <property type="match status" value="1"/>
</dbReference>
<dbReference type="CDD" id="cd06257">
    <property type="entry name" value="DnaJ"/>
    <property type="match status" value="1"/>
</dbReference>
<dbReference type="InterPro" id="IPR007791">
    <property type="entry name" value="DjlA_N"/>
</dbReference>
<gene>
    <name evidence="5" type="primary">djlA</name>
    <name evidence="5" type="ORF">HH1059_02830</name>
</gene>
<dbReference type="PRINTS" id="PR00625">
    <property type="entry name" value="JDOMAIN"/>
</dbReference>
<reference evidence="5" key="1">
    <citation type="submission" date="2016-02" db="EMBL/GenBank/DDBJ databases">
        <title>Halorhodospira halochloris DSM-1059 complete genome, version 2.</title>
        <authorList>
            <person name="Tsukatani Y."/>
        </authorList>
    </citation>
    <scope>NUCLEOTIDE SEQUENCE</scope>
    <source>
        <strain evidence="5">DSM 1059</strain>
    </source>
</reference>
<dbReference type="Gene3D" id="1.10.3680.10">
    <property type="entry name" value="TerB-like"/>
    <property type="match status" value="1"/>
</dbReference>
<accession>A0A0X8X7F4</accession>
<evidence type="ECO:0000313" key="5">
    <source>
        <dbReference type="EMBL" id="BAU56961.1"/>
    </source>
</evidence>
<evidence type="ECO:0000259" key="4">
    <source>
        <dbReference type="PROSITE" id="PS50076"/>
    </source>
</evidence>
<dbReference type="KEGG" id="hhk:HH1059_02830"/>
<organism evidence="5 6">
    <name type="scientific">Halorhodospira halochloris</name>
    <name type="common">Ectothiorhodospira halochloris</name>
    <dbReference type="NCBI Taxonomy" id="1052"/>
    <lineage>
        <taxon>Bacteria</taxon>
        <taxon>Pseudomonadati</taxon>
        <taxon>Pseudomonadota</taxon>
        <taxon>Gammaproteobacteria</taxon>
        <taxon>Chromatiales</taxon>
        <taxon>Ectothiorhodospiraceae</taxon>
        <taxon>Halorhodospira</taxon>
    </lineage>
</organism>
<dbReference type="PROSITE" id="PS50076">
    <property type="entry name" value="DNAJ_2"/>
    <property type="match status" value="1"/>
</dbReference>
<dbReference type="InterPro" id="IPR036869">
    <property type="entry name" value="J_dom_sf"/>
</dbReference>
<dbReference type="Pfam" id="PF05099">
    <property type="entry name" value="TerB"/>
    <property type="match status" value="1"/>
</dbReference>
<evidence type="ECO:0000256" key="1">
    <source>
        <dbReference type="ARBA" id="ARBA00023186"/>
    </source>
</evidence>
<feature type="transmembrane region" description="Helical" evidence="3">
    <location>
        <begin position="12"/>
        <end position="45"/>
    </location>
</feature>
<dbReference type="InterPro" id="IPR029024">
    <property type="entry name" value="TerB-like"/>
</dbReference>
<dbReference type="OrthoDB" id="9782583at2"/>
<evidence type="ECO:0000256" key="2">
    <source>
        <dbReference type="SAM" id="MobiDB-lite"/>
    </source>
</evidence>
<dbReference type="SUPFAM" id="SSF46565">
    <property type="entry name" value="Chaperone J-domain"/>
    <property type="match status" value="1"/>
</dbReference>
<dbReference type="Proteomes" id="UP000218890">
    <property type="component" value="Chromosome"/>
</dbReference>
<evidence type="ECO:0000313" key="6">
    <source>
        <dbReference type="Proteomes" id="UP000218890"/>
    </source>
</evidence>